<evidence type="ECO:0000256" key="8">
    <source>
        <dbReference type="ARBA" id="ARBA00023002"/>
    </source>
</evidence>
<evidence type="ECO:0000256" key="4">
    <source>
        <dbReference type="ARBA" id="ARBA00022617"/>
    </source>
</evidence>
<dbReference type="GO" id="GO:0004497">
    <property type="term" value="F:monooxygenase activity"/>
    <property type="evidence" value="ECO:0007669"/>
    <property type="project" value="UniProtKB-KW"/>
</dbReference>
<dbReference type="SUPFAM" id="SSF48264">
    <property type="entry name" value="Cytochrome P450"/>
    <property type="match status" value="1"/>
</dbReference>
<comment type="subcellular location">
    <subcellularLocation>
        <location evidence="2">Membrane</location>
        <topology evidence="2">Single-pass membrane protein</topology>
    </subcellularLocation>
</comment>
<dbReference type="CDD" id="cd11072">
    <property type="entry name" value="CYP71-like"/>
    <property type="match status" value="1"/>
</dbReference>
<dbReference type="InterPro" id="IPR036396">
    <property type="entry name" value="Cyt_P450_sf"/>
</dbReference>
<keyword evidence="5" id="KW-0812">Transmembrane</keyword>
<keyword evidence="6 12" id="KW-0479">Metal-binding</keyword>
<comment type="caution">
    <text evidence="14">The sequence shown here is derived from an EMBL/GenBank/DDBJ whole genome shotgun (WGS) entry which is preliminary data.</text>
</comment>
<dbReference type="Proteomes" id="UP000516437">
    <property type="component" value="Unassembled WGS sequence"/>
</dbReference>
<evidence type="ECO:0000313" key="15">
    <source>
        <dbReference type="Proteomes" id="UP000516437"/>
    </source>
</evidence>
<dbReference type="FunFam" id="1.10.630.10:FF:000043">
    <property type="entry name" value="Cytochrome P450 99A2"/>
    <property type="match status" value="1"/>
</dbReference>
<evidence type="ECO:0000256" key="5">
    <source>
        <dbReference type="ARBA" id="ARBA00022692"/>
    </source>
</evidence>
<name>A0A6A1WTJ9_9ROSI</name>
<dbReference type="Gene3D" id="1.10.630.10">
    <property type="entry name" value="Cytochrome P450"/>
    <property type="match status" value="1"/>
</dbReference>
<dbReference type="InterPro" id="IPR001128">
    <property type="entry name" value="Cyt_P450"/>
</dbReference>
<sequence>MVLILTSNFFNYDEKELQLQKLDTACLASTEFRQPTCKYILSHVPHNLGDTELLSVCGCLCTAPMQGPSFSFLLLSFFLLLLFVYWKSSRGKDHTHKLPPGPWKLPLIGNLHQLVFSSLPHRCLRDLAVKYGPIMQLQMGEELAIIISTPEVAKEVLKTHDLVFSNRPSTAAMDVLSYDRSGIVFTPYGEYWRQMRKICVMEFLSAKRAHLFRSIREDEVGNLIEFISLSGGLPINLTEKIYSLMNSITSRAAFGKKCKYEKEFISVIEDIIRVTAGFEVPDFFPSLKFLSLLTRMKAEVQEIQRKRDKILDDIINEHEMKGRTATSADESSNHHEDLIDVLLKQQKTGGLEFNITRNHIKAVTQDFVSAGSETTATTIEWAMSEMLRNPRVMEKAQAEVRRVLDVGRNIDETDIQKLDYLKSVVKETLRLHPPVALNLRKSREKCEISGYEIPSNMKVIINVWAIGRDPEYWIDAECFRPERFHSSSVDFKGANFEFIPFGGGRRICPGILPGLASVELALSQLLLHFDWKLPNEIKPEELEMSESMGLTIKRKNNLYLIATPWNPFPN</sequence>
<keyword evidence="10 13" id="KW-0503">Monooxygenase</keyword>
<dbReference type="PANTHER" id="PTHR47953">
    <property type="entry name" value="OS08G0105600 PROTEIN"/>
    <property type="match status" value="1"/>
</dbReference>
<keyword evidence="7" id="KW-1133">Transmembrane helix</keyword>
<dbReference type="EMBL" id="RXIC02000005">
    <property type="protein sequence ID" value="KAB1228281.1"/>
    <property type="molecule type" value="Genomic_DNA"/>
</dbReference>
<dbReference type="PROSITE" id="PS00086">
    <property type="entry name" value="CYTOCHROME_P450"/>
    <property type="match status" value="1"/>
</dbReference>
<gene>
    <name evidence="14" type="ORF">CJ030_MR7G002008</name>
</gene>
<evidence type="ECO:0000256" key="13">
    <source>
        <dbReference type="RuleBase" id="RU000461"/>
    </source>
</evidence>
<evidence type="ECO:0000256" key="12">
    <source>
        <dbReference type="PIRSR" id="PIRSR602401-1"/>
    </source>
</evidence>
<dbReference type="OrthoDB" id="884314at2759"/>
<dbReference type="GO" id="GO:0016020">
    <property type="term" value="C:membrane"/>
    <property type="evidence" value="ECO:0007669"/>
    <property type="project" value="UniProtKB-SubCell"/>
</dbReference>
<organism evidence="14 15">
    <name type="scientific">Morella rubra</name>
    <name type="common">Chinese bayberry</name>
    <dbReference type="NCBI Taxonomy" id="262757"/>
    <lineage>
        <taxon>Eukaryota</taxon>
        <taxon>Viridiplantae</taxon>
        <taxon>Streptophyta</taxon>
        <taxon>Embryophyta</taxon>
        <taxon>Tracheophyta</taxon>
        <taxon>Spermatophyta</taxon>
        <taxon>Magnoliopsida</taxon>
        <taxon>eudicotyledons</taxon>
        <taxon>Gunneridae</taxon>
        <taxon>Pentapetalae</taxon>
        <taxon>rosids</taxon>
        <taxon>fabids</taxon>
        <taxon>Fagales</taxon>
        <taxon>Myricaceae</taxon>
        <taxon>Morella</taxon>
    </lineage>
</organism>
<feature type="binding site" description="axial binding residue" evidence="12">
    <location>
        <position position="508"/>
    </location>
    <ligand>
        <name>heme</name>
        <dbReference type="ChEBI" id="CHEBI:30413"/>
    </ligand>
    <ligandPart>
        <name>Fe</name>
        <dbReference type="ChEBI" id="CHEBI:18248"/>
    </ligandPart>
</feature>
<reference evidence="14 15" key="1">
    <citation type="journal article" date="2019" name="Plant Biotechnol. J.">
        <title>The red bayberry genome and genetic basis of sex determination.</title>
        <authorList>
            <person name="Jia H.M."/>
            <person name="Jia H.J."/>
            <person name="Cai Q.L."/>
            <person name="Wang Y."/>
            <person name="Zhao H.B."/>
            <person name="Yang W.F."/>
            <person name="Wang G.Y."/>
            <person name="Li Y.H."/>
            <person name="Zhan D.L."/>
            <person name="Shen Y.T."/>
            <person name="Niu Q.F."/>
            <person name="Chang L."/>
            <person name="Qiu J."/>
            <person name="Zhao L."/>
            <person name="Xie H.B."/>
            <person name="Fu W.Y."/>
            <person name="Jin J."/>
            <person name="Li X.W."/>
            <person name="Jiao Y."/>
            <person name="Zhou C.C."/>
            <person name="Tu T."/>
            <person name="Chai C.Y."/>
            <person name="Gao J.L."/>
            <person name="Fan L.J."/>
            <person name="van de Weg E."/>
            <person name="Wang J.Y."/>
            <person name="Gao Z.S."/>
        </authorList>
    </citation>
    <scope>NUCLEOTIDE SEQUENCE [LARGE SCALE GENOMIC DNA]</scope>
    <source>
        <tissue evidence="14">Leaves</tissue>
    </source>
</reference>
<dbReference type="PRINTS" id="PR00385">
    <property type="entry name" value="P450"/>
</dbReference>
<dbReference type="PRINTS" id="PR00463">
    <property type="entry name" value="EP450I"/>
</dbReference>
<dbReference type="GO" id="GO:0016705">
    <property type="term" value="F:oxidoreductase activity, acting on paired donors, with incorporation or reduction of molecular oxygen"/>
    <property type="evidence" value="ECO:0007669"/>
    <property type="project" value="InterPro"/>
</dbReference>
<dbReference type="GO" id="GO:0005506">
    <property type="term" value="F:iron ion binding"/>
    <property type="evidence" value="ECO:0007669"/>
    <property type="project" value="InterPro"/>
</dbReference>
<dbReference type="AlphaFoldDB" id="A0A6A1WTJ9"/>
<dbReference type="InterPro" id="IPR052306">
    <property type="entry name" value="CYP450_71D"/>
</dbReference>
<evidence type="ECO:0000256" key="1">
    <source>
        <dbReference type="ARBA" id="ARBA00001971"/>
    </source>
</evidence>
<comment type="similarity">
    <text evidence="3 13">Belongs to the cytochrome P450 family.</text>
</comment>
<keyword evidence="11" id="KW-0472">Membrane</keyword>
<evidence type="ECO:0000256" key="10">
    <source>
        <dbReference type="ARBA" id="ARBA00023033"/>
    </source>
</evidence>
<comment type="cofactor">
    <cofactor evidence="1 12">
        <name>heme</name>
        <dbReference type="ChEBI" id="CHEBI:30413"/>
    </cofactor>
</comment>
<evidence type="ECO:0000256" key="9">
    <source>
        <dbReference type="ARBA" id="ARBA00023004"/>
    </source>
</evidence>
<evidence type="ECO:0000256" key="6">
    <source>
        <dbReference type="ARBA" id="ARBA00022723"/>
    </source>
</evidence>
<evidence type="ECO:0000256" key="3">
    <source>
        <dbReference type="ARBA" id="ARBA00010617"/>
    </source>
</evidence>
<evidence type="ECO:0000256" key="7">
    <source>
        <dbReference type="ARBA" id="ARBA00022989"/>
    </source>
</evidence>
<dbReference type="Pfam" id="PF00067">
    <property type="entry name" value="p450"/>
    <property type="match status" value="1"/>
</dbReference>
<dbReference type="InterPro" id="IPR002401">
    <property type="entry name" value="Cyt_P450_E_grp-I"/>
</dbReference>
<keyword evidence="8 13" id="KW-0560">Oxidoreductase</keyword>
<keyword evidence="4 12" id="KW-0349">Heme</keyword>
<protein>
    <submittedName>
        <fullName evidence="14">Premnaspirodiene oxygenase</fullName>
    </submittedName>
</protein>
<keyword evidence="15" id="KW-1185">Reference proteome</keyword>
<dbReference type="PANTHER" id="PTHR47953:SF19">
    <property type="entry name" value="OS06G0641600 PROTEIN"/>
    <property type="match status" value="1"/>
</dbReference>
<accession>A0A6A1WTJ9</accession>
<dbReference type="GO" id="GO:0020037">
    <property type="term" value="F:heme binding"/>
    <property type="evidence" value="ECO:0007669"/>
    <property type="project" value="InterPro"/>
</dbReference>
<keyword evidence="9 12" id="KW-0408">Iron</keyword>
<evidence type="ECO:0000256" key="11">
    <source>
        <dbReference type="ARBA" id="ARBA00023136"/>
    </source>
</evidence>
<proteinExistence type="inferred from homology"/>
<dbReference type="InterPro" id="IPR017972">
    <property type="entry name" value="Cyt_P450_CS"/>
</dbReference>
<evidence type="ECO:0000256" key="2">
    <source>
        <dbReference type="ARBA" id="ARBA00004167"/>
    </source>
</evidence>
<evidence type="ECO:0000313" key="14">
    <source>
        <dbReference type="EMBL" id="KAB1228281.1"/>
    </source>
</evidence>